<evidence type="ECO:0000256" key="9">
    <source>
        <dbReference type="RuleBase" id="RU000488"/>
    </source>
</evidence>
<dbReference type="GO" id="GO:0006862">
    <property type="term" value="P:nucleotide transport"/>
    <property type="evidence" value="ECO:0007669"/>
    <property type="project" value="InterPro"/>
</dbReference>
<keyword evidence="6 10" id="KW-1133">Transmembrane helix</keyword>
<feature type="repeat" description="Solcar" evidence="8">
    <location>
        <begin position="104"/>
        <end position="198"/>
    </location>
</feature>
<evidence type="ECO:0000256" key="4">
    <source>
        <dbReference type="ARBA" id="ARBA00022692"/>
    </source>
</evidence>
<comment type="subcellular location">
    <subcellularLocation>
        <location evidence="1">Membrane</location>
        <topology evidence="1">Multi-pass membrane protein</topology>
    </subcellularLocation>
</comment>
<feature type="repeat" description="Solcar" evidence="8">
    <location>
        <begin position="5"/>
        <end position="91"/>
    </location>
</feature>
<keyword evidence="4 8" id="KW-0812">Transmembrane</keyword>
<dbReference type="Pfam" id="PF00153">
    <property type="entry name" value="Mito_carr"/>
    <property type="match status" value="3"/>
</dbReference>
<evidence type="ECO:0000313" key="12">
    <source>
        <dbReference type="Proteomes" id="UP001295423"/>
    </source>
</evidence>
<protein>
    <recommendedName>
        <fullName evidence="13">Mitochondrial carrier protein</fullName>
    </recommendedName>
</protein>
<dbReference type="PROSITE" id="PS50920">
    <property type="entry name" value="SOLCAR"/>
    <property type="match status" value="3"/>
</dbReference>
<keyword evidence="5" id="KW-0677">Repeat</keyword>
<dbReference type="InterPro" id="IPR018108">
    <property type="entry name" value="MCP_transmembrane"/>
</dbReference>
<feature type="transmembrane region" description="Helical" evidence="10">
    <location>
        <begin position="12"/>
        <end position="31"/>
    </location>
</feature>
<evidence type="ECO:0000256" key="2">
    <source>
        <dbReference type="ARBA" id="ARBA00006375"/>
    </source>
</evidence>
<dbReference type="GO" id="GO:0055085">
    <property type="term" value="P:transmembrane transport"/>
    <property type="evidence" value="ECO:0007669"/>
    <property type="project" value="InterPro"/>
</dbReference>
<dbReference type="Gene3D" id="1.50.40.10">
    <property type="entry name" value="Mitochondrial carrier domain"/>
    <property type="match status" value="1"/>
</dbReference>
<gene>
    <name evidence="11" type="ORF">CYCCA115_LOCUS8298</name>
</gene>
<feature type="repeat" description="Solcar" evidence="8">
    <location>
        <begin position="220"/>
        <end position="319"/>
    </location>
</feature>
<dbReference type="InterPro" id="IPR044712">
    <property type="entry name" value="SLC25A32-like"/>
</dbReference>
<reference evidence="11" key="1">
    <citation type="submission" date="2023-08" db="EMBL/GenBank/DDBJ databases">
        <authorList>
            <person name="Audoor S."/>
            <person name="Bilcke G."/>
        </authorList>
    </citation>
    <scope>NUCLEOTIDE SEQUENCE</scope>
</reference>
<dbReference type="Proteomes" id="UP001295423">
    <property type="component" value="Unassembled WGS sequence"/>
</dbReference>
<evidence type="ECO:0000256" key="3">
    <source>
        <dbReference type="ARBA" id="ARBA00022448"/>
    </source>
</evidence>
<proteinExistence type="inferred from homology"/>
<evidence type="ECO:0000313" key="11">
    <source>
        <dbReference type="EMBL" id="CAJ1943144.1"/>
    </source>
</evidence>
<evidence type="ECO:0000256" key="1">
    <source>
        <dbReference type="ARBA" id="ARBA00004141"/>
    </source>
</evidence>
<dbReference type="SUPFAM" id="SSF103506">
    <property type="entry name" value="Mitochondrial carrier"/>
    <property type="match status" value="1"/>
</dbReference>
<sequence length="324" mass="36121">MALLNESTFPLIAGVLGGSISTITLLPLETIKVRMQVHDKQGERLASMRIIRGILKHEGIGGLYQGMTPAVMGSAVSWGGFFFVYENFKKLARQRKGLEKQSDLSSIDNFQIACASGAVMVFMTNPIWLIKLRMQLQMKKASERLHTSHKPYNGLFDAARTIVREEGFFALYKGAGPALLLTSHGGVQFVVYEALKKRFNYARAERREDGKRSSVLERLRKSVGHLTMGAVSKIIASTTTYPLQLIKARVQQRSEFVELSSDGEVRVVKRDHRGVVSTIIRTWQQEGITGFFKGAIPNAVRVAPSSALTFVVYEFVLDYLTQTT</sequence>
<feature type="transmembrane region" description="Helical" evidence="10">
    <location>
        <begin position="62"/>
        <end position="85"/>
    </location>
</feature>
<accession>A0AAD2CRL5</accession>
<comment type="caution">
    <text evidence="11">The sequence shown here is derived from an EMBL/GenBank/DDBJ whole genome shotgun (WGS) entry which is preliminary data.</text>
</comment>
<dbReference type="EMBL" id="CAKOGP040001112">
    <property type="protein sequence ID" value="CAJ1943144.1"/>
    <property type="molecule type" value="Genomic_DNA"/>
</dbReference>
<evidence type="ECO:0000256" key="7">
    <source>
        <dbReference type="ARBA" id="ARBA00023136"/>
    </source>
</evidence>
<name>A0AAD2CRL5_9STRA</name>
<keyword evidence="3 9" id="KW-0813">Transport</keyword>
<evidence type="ECO:0000256" key="5">
    <source>
        <dbReference type="ARBA" id="ARBA00022737"/>
    </source>
</evidence>
<evidence type="ECO:0000256" key="10">
    <source>
        <dbReference type="SAM" id="Phobius"/>
    </source>
</evidence>
<dbReference type="InterPro" id="IPR023395">
    <property type="entry name" value="MCP_dom_sf"/>
</dbReference>
<keyword evidence="7 8" id="KW-0472">Membrane</keyword>
<comment type="similarity">
    <text evidence="2 9">Belongs to the mitochondrial carrier (TC 2.A.29) family.</text>
</comment>
<keyword evidence="12" id="KW-1185">Reference proteome</keyword>
<evidence type="ECO:0000256" key="8">
    <source>
        <dbReference type="PROSITE-ProRule" id="PRU00282"/>
    </source>
</evidence>
<organism evidence="11 12">
    <name type="scientific">Cylindrotheca closterium</name>
    <dbReference type="NCBI Taxonomy" id="2856"/>
    <lineage>
        <taxon>Eukaryota</taxon>
        <taxon>Sar</taxon>
        <taxon>Stramenopiles</taxon>
        <taxon>Ochrophyta</taxon>
        <taxon>Bacillariophyta</taxon>
        <taxon>Bacillariophyceae</taxon>
        <taxon>Bacillariophycidae</taxon>
        <taxon>Bacillariales</taxon>
        <taxon>Bacillariaceae</taxon>
        <taxon>Cylindrotheca</taxon>
    </lineage>
</organism>
<dbReference type="PANTHER" id="PTHR45683">
    <property type="entry name" value="MITOCHONDRIAL NICOTINAMIDE ADENINE DINUCLEOTIDE TRANSPORTER 1-RELATED-RELATED"/>
    <property type="match status" value="1"/>
</dbReference>
<dbReference type="AlphaFoldDB" id="A0AAD2CRL5"/>
<evidence type="ECO:0000256" key="6">
    <source>
        <dbReference type="ARBA" id="ARBA00022989"/>
    </source>
</evidence>
<dbReference type="GO" id="GO:0016020">
    <property type="term" value="C:membrane"/>
    <property type="evidence" value="ECO:0007669"/>
    <property type="project" value="UniProtKB-SubCell"/>
</dbReference>
<feature type="transmembrane region" description="Helical" evidence="10">
    <location>
        <begin position="110"/>
        <end position="130"/>
    </location>
</feature>
<evidence type="ECO:0008006" key="13">
    <source>
        <dbReference type="Google" id="ProtNLM"/>
    </source>
</evidence>